<evidence type="ECO:0000313" key="1">
    <source>
        <dbReference type="EMBL" id="NEK55020.1"/>
    </source>
</evidence>
<sequence>MKHGYMSLQPPSSSMMVCCSSATPNLAQTLREVIKEQIISEQQAKGRSN</sequence>
<comment type="caution">
    <text evidence="1">The sequence shown here is derived from an EMBL/GenBank/DDBJ whole genome shotgun (WGS) entry which is preliminary data.</text>
</comment>
<protein>
    <submittedName>
        <fullName evidence="1">Uncharacterized protein</fullName>
    </submittedName>
</protein>
<dbReference type="AlphaFoldDB" id="A0A6P0DSI6"/>
<evidence type="ECO:0000313" key="2">
    <source>
        <dbReference type="Proteomes" id="UP000471409"/>
    </source>
</evidence>
<accession>A0A6P0DSI6</accession>
<organism evidence="1 2">
    <name type="scientific">Rhizobium leguminosarum</name>
    <dbReference type="NCBI Taxonomy" id="384"/>
    <lineage>
        <taxon>Bacteria</taxon>
        <taxon>Pseudomonadati</taxon>
        <taxon>Pseudomonadota</taxon>
        <taxon>Alphaproteobacteria</taxon>
        <taxon>Hyphomicrobiales</taxon>
        <taxon>Rhizobiaceae</taxon>
        <taxon>Rhizobium/Agrobacterium group</taxon>
        <taxon>Rhizobium</taxon>
    </lineage>
</organism>
<dbReference type="Proteomes" id="UP000471409">
    <property type="component" value="Unassembled WGS sequence"/>
</dbReference>
<dbReference type="EMBL" id="WXXP01000166">
    <property type="protein sequence ID" value="NEK55020.1"/>
    <property type="molecule type" value="Genomic_DNA"/>
</dbReference>
<reference evidence="1 2" key="1">
    <citation type="submission" date="2020-01" db="EMBL/GenBank/DDBJ databases">
        <title>Rhizobium genotypes associated with high levels of biological nitrogen fixation by grain legumes in a temperate-maritime cropping system.</title>
        <authorList>
            <person name="Maluk M."/>
            <person name="Francesc Ferrando Molina F."/>
            <person name="Lopez Del Egido L."/>
            <person name="Lafos M."/>
            <person name="Langarica-Fuentes A."/>
            <person name="Gebre Yohannes G."/>
            <person name="Young M.W."/>
            <person name="Martin P."/>
            <person name="Gantlett R."/>
            <person name="Kenicer G."/>
            <person name="Hawes C."/>
            <person name="Begg G.S."/>
            <person name="Quilliam R.S."/>
            <person name="Squire G.R."/>
            <person name="Poole P.S."/>
            <person name="Young P.W."/>
            <person name="Iannetta P.M."/>
            <person name="James E.K."/>
        </authorList>
    </citation>
    <scope>NUCLEOTIDE SEQUENCE [LARGE SCALE GENOMIC DNA]</scope>
    <source>
        <strain evidence="1 2">JHI944</strain>
    </source>
</reference>
<gene>
    <name evidence="1" type="ORF">GUK36_37905</name>
</gene>
<name>A0A6P0DSI6_RHILE</name>
<proteinExistence type="predicted"/>